<dbReference type="EMBL" id="LAZR01000923">
    <property type="protein sequence ID" value="KKN54570.1"/>
    <property type="molecule type" value="Genomic_DNA"/>
</dbReference>
<dbReference type="SUPFAM" id="SSF56317">
    <property type="entry name" value="Carbon-nitrogen hydrolase"/>
    <property type="match status" value="1"/>
</dbReference>
<evidence type="ECO:0000259" key="3">
    <source>
        <dbReference type="PROSITE" id="PS50263"/>
    </source>
</evidence>
<dbReference type="SUPFAM" id="SSF48452">
    <property type="entry name" value="TPR-like"/>
    <property type="match status" value="2"/>
</dbReference>
<keyword evidence="1" id="KW-0378">Hydrolase</keyword>
<keyword evidence="2" id="KW-0472">Membrane</keyword>
<dbReference type="InterPro" id="IPR050345">
    <property type="entry name" value="Aliph_Amidase/BUP"/>
</dbReference>
<dbReference type="AlphaFoldDB" id="A0A0F9RDG5"/>
<keyword evidence="2" id="KW-1133">Transmembrane helix</keyword>
<dbReference type="PANTHER" id="PTHR43674">
    <property type="entry name" value="NITRILASE C965.09-RELATED"/>
    <property type="match status" value="1"/>
</dbReference>
<feature type="domain" description="CN hydrolase" evidence="3">
    <location>
        <begin position="1015"/>
        <end position="1248"/>
    </location>
</feature>
<dbReference type="Pfam" id="PF00795">
    <property type="entry name" value="CN_hydrolase"/>
    <property type="match status" value="1"/>
</dbReference>
<sequence>MVRIGTVELLNKAEAEEKYYNWEDAAKLYEQVAKLFLDKKMFQDAAKVYTKFGDICLRVVRASKTKEDYLNWNEQSVKAYHKAENFYIQTNDKLLSMECKAKALNATGNIITSIEKGKDTFKKSINVCLELIKIYLNKNDNKNLIKLSLLALDSVFKLFNLFKEPSDIEYYLKLGRELVEKPWVHLKKNNNINFRTELLYYDIFLFYITRYTELIYGDKKIEELRKKFLLRCEETLDLVKDCDDFSILGQVYLATGSHYCFYGTIFAKEKKERMKLIEEGFNLLEKAIIFFRMTKDYINLIYVIYGLGYLAGVFGKFEYYQKRIFSDVHELENFSKVYDGFYTVQGPYISHVSQLYYLNFASKSFFKDETRESFAKAGIKYVKEELENLAFGPFFAQGSQLLTRFYSQLVILAKEDDPQQEYIQKMFYYADEAKNYSKGYKGGTVRSAGFDSIYRANKTMVDIVKDKETKIKHLKIAIEAATSNIKYAVESYNVFLAAQMRLGLLHEELGILTTEKKSLMEARELFLRLIKETSEKGYYYHYTAACYEYIARLEDRLGNHLASAEYYDKAEKAHNKSLAEIEFKPLKDRVNEKIKYVIAWNLIEKAKSFHKREQHLNAKECYREASEIIANLPSFNYEANYYGAWVFLEEAEELSKQEKYKVAISSYEKSKDLFDTAMMMIRIIRKNVRQSKDLKKLGKAARVRINYCSARINLEEARILGKQGEHVAAAEKFALAATQFKDTCLIFNIKKERVELEAIFHLCSAWERMELAENFEEPIKFKEASELFVKASKFFTGSKLKFLAQGNSDFCAALEEGCKFDQTNDIDVKTLIYPKVKSILRKAANSYEKGGFKNGAAWALATSTYFDAAWYLIRADEELDINKKQEFLNIGSTYLKSAAELFDKSGYKEKQNEVLERLARISKEEEIIVSALNTIKKPSVSQSVEGIVAPSCPVETSRSPRISEINELVEETISITEKDRAKKKYELVYKDMVKASPEILKKNCKVAIAQIGLSLSGNIITEFYEEKDSGLLSLREDKLEVVKAKVKEMVQKAHNNGIDILIFPEMSIDLNYKSLLEELSNLAKKFNMYIVSGSYHDHVSKQNVSTIIGPEGILWEQKKHIPAIIHFGEKKFKEGILTSSSPHKTIVCNTKFGRIAILICRDFLDMDLRVELKNFEPPVDIIVNPAFTPVTADFKAAHFDARRSIYAYCFFANIAEYGESFIYTPEKERVERNVPAREEGLIFKEVDLFRLRSERKKWEIEQMKEKRFIQSTR</sequence>
<evidence type="ECO:0000256" key="2">
    <source>
        <dbReference type="SAM" id="Phobius"/>
    </source>
</evidence>
<dbReference type="InterPro" id="IPR003010">
    <property type="entry name" value="C-N_Hydrolase"/>
</dbReference>
<dbReference type="Gene3D" id="3.60.110.10">
    <property type="entry name" value="Carbon-nitrogen hydrolase"/>
    <property type="match status" value="1"/>
</dbReference>
<reference evidence="4" key="1">
    <citation type="journal article" date="2015" name="Nature">
        <title>Complex archaea that bridge the gap between prokaryotes and eukaryotes.</title>
        <authorList>
            <person name="Spang A."/>
            <person name="Saw J.H."/>
            <person name="Jorgensen S.L."/>
            <person name="Zaremba-Niedzwiedzka K."/>
            <person name="Martijn J."/>
            <person name="Lind A.E."/>
            <person name="van Eijk R."/>
            <person name="Schleper C."/>
            <person name="Guy L."/>
            <person name="Ettema T.J."/>
        </authorList>
    </citation>
    <scope>NUCLEOTIDE SEQUENCE</scope>
</reference>
<organism evidence="4">
    <name type="scientific">marine sediment metagenome</name>
    <dbReference type="NCBI Taxonomy" id="412755"/>
    <lineage>
        <taxon>unclassified sequences</taxon>
        <taxon>metagenomes</taxon>
        <taxon>ecological metagenomes</taxon>
    </lineage>
</organism>
<feature type="transmembrane region" description="Helical" evidence="2">
    <location>
        <begin position="297"/>
        <end position="315"/>
    </location>
</feature>
<proteinExistence type="predicted"/>
<evidence type="ECO:0000313" key="4">
    <source>
        <dbReference type="EMBL" id="KKN54570.1"/>
    </source>
</evidence>
<dbReference type="PANTHER" id="PTHR43674:SF16">
    <property type="entry name" value="CARBON-NITROGEN FAMILY, PUTATIVE (AFU_ORTHOLOGUE AFUA_5G02350)-RELATED"/>
    <property type="match status" value="1"/>
</dbReference>
<evidence type="ECO:0000256" key="1">
    <source>
        <dbReference type="ARBA" id="ARBA00022801"/>
    </source>
</evidence>
<comment type="caution">
    <text evidence="4">The sequence shown here is derived from an EMBL/GenBank/DDBJ whole genome shotgun (WGS) entry which is preliminary data.</text>
</comment>
<gene>
    <name evidence="4" type="ORF">LCGC14_0591090</name>
</gene>
<name>A0A0F9RDG5_9ZZZZ</name>
<protein>
    <recommendedName>
        <fullName evidence="3">CN hydrolase domain-containing protein</fullName>
    </recommendedName>
</protein>
<dbReference type="InterPro" id="IPR036526">
    <property type="entry name" value="C-N_Hydrolase_sf"/>
</dbReference>
<accession>A0A0F9RDG5</accession>
<dbReference type="InterPro" id="IPR011990">
    <property type="entry name" value="TPR-like_helical_dom_sf"/>
</dbReference>
<dbReference type="GO" id="GO:0016811">
    <property type="term" value="F:hydrolase activity, acting on carbon-nitrogen (but not peptide) bonds, in linear amides"/>
    <property type="evidence" value="ECO:0007669"/>
    <property type="project" value="TreeGrafter"/>
</dbReference>
<dbReference type="CDD" id="cd07197">
    <property type="entry name" value="nitrilase"/>
    <property type="match status" value="1"/>
</dbReference>
<dbReference type="PROSITE" id="PS50263">
    <property type="entry name" value="CN_HYDROLASE"/>
    <property type="match status" value="1"/>
</dbReference>
<keyword evidence="2" id="KW-0812">Transmembrane</keyword>